<proteinExistence type="predicted"/>
<dbReference type="EMBL" id="JANFNH010000001">
    <property type="protein sequence ID" value="MCQ4040922.1"/>
    <property type="molecule type" value="Genomic_DNA"/>
</dbReference>
<organism evidence="2 3">
    <name type="scientific">Streptantibioticus rubrisoli</name>
    <dbReference type="NCBI Taxonomy" id="1387313"/>
    <lineage>
        <taxon>Bacteria</taxon>
        <taxon>Bacillati</taxon>
        <taxon>Actinomycetota</taxon>
        <taxon>Actinomycetes</taxon>
        <taxon>Kitasatosporales</taxon>
        <taxon>Streptomycetaceae</taxon>
        <taxon>Streptantibioticus</taxon>
    </lineage>
</organism>
<feature type="signal peptide" evidence="1">
    <location>
        <begin position="1"/>
        <end position="29"/>
    </location>
</feature>
<keyword evidence="3" id="KW-1185">Reference proteome</keyword>
<dbReference type="RefSeq" id="WP_255924855.1">
    <property type="nucleotide sequence ID" value="NZ_JANFNH010000001.1"/>
</dbReference>
<comment type="caution">
    <text evidence="2">The sequence shown here is derived from an EMBL/GenBank/DDBJ whole genome shotgun (WGS) entry which is preliminary data.</text>
</comment>
<keyword evidence="1" id="KW-0732">Signal</keyword>
<evidence type="ECO:0000256" key="1">
    <source>
        <dbReference type="SAM" id="SignalP"/>
    </source>
</evidence>
<evidence type="ECO:0000313" key="3">
    <source>
        <dbReference type="Proteomes" id="UP001206206"/>
    </source>
</evidence>
<sequence length="117" mass="13180">MKRHSIRRAITTALLTAGVALSTATGAQALTPAHHGFWHHRVEGRVVSPQPVTVHYGPGVNRWATGTINNGMHVWIVCKVRGDRVGTNDRWYKLAGGQGWIPAYYVNNYRYVRWCTR</sequence>
<evidence type="ECO:0008006" key="4">
    <source>
        <dbReference type="Google" id="ProtNLM"/>
    </source>
</evidence>
<feature type="chain" id="PRO_5046624606" description="SH3 domain-containing protein" evidence="1">
    <location>
        <begin position="30"/>
        <end position="117"/>
    </location>
</feature>
<protein>
    <recommendedName>
        <fullName evidence="4">SH3 domain-containing protein</fullName>
    </recommendedName>
</protein>
<accession>A0ABT1P6F1</accession>
<gene>
    <name evidence="2" type="ORF">NON19_02485</name>
</gene>
<reference evidence="2 3" key="1">
    <citation type="submission" date="2022-06" db="EMBL/GenBank/DDBJ databases">
        <title>Draft genome sequence of type strain Streptomyces rubrisoli DSM 42083.</title>
        <authorList>
            <person name="Duangmal K."/>
            <person name="Klaysubun C."/>
        </authorList>
    </citation>
    <scope>NUCLEOTIDE SEQUENCE [LARGE SCALE GENOMIC DNA]</scope>
    <source>
        <strain evidence="2 3">DSM 42083</strain>
    </source>
</reference>
<name>A0ABT1P6F1_9ACTN</name>
<evidence type="ECO:0000313" key="2">
    <source>
        <dbReference type="EMBL" id="MCQ4040922.1"/>
    </source>
</evidence>
<dbReference type="Proteomes" id="UP001206206">
    <property type="component" value="Unassembled WGS sequence"/>
</dbReference>